<keyword evidence="10" id="KW-0804">Transcription</keyword>
<reference evidence="13" key="1">
    <citation type="submission" date="2020-11" db="EMBL/GenBank/DDBJ databases">
        <authorList>
            <person name="Tran Van P."/>
        </authorList>
    </citation>
    <scope>NUCLEOTIDE SEQUENCE</scope>
</reference>
<proteinExistence type="inferred from homology"/>
<accession>A0A7R8ZP12</accession>
<dbReference type="Pfam" id="PF12874">
    <property type="entry name" value="zf-met"/>
    <property type="match status" value="1"/>
</dbReference>
<dbReference type="FunFam" id="3.30.160.60:FF:000075">
    <property type="entry name" value="Putative zinc finger protein 536"/>
    <property type="match status" value="2"/>
</dbReference>
<dbReference type="Gene3D" id="3.30.160.60">
    <property type="entry name" value="Classic Zinc Finger"/>
    <property type="match status" value="14"/>
</dbReference>
<dbReference type="Pfam" id="PF00096">
    <property type="entry name" value="zf-C2H2"/>
    <property type="match status" value="10"/>
</dbReference>
<dbReference type="GO" id="GO:0000978">
    <property type="term" value="F:RNA polymerase II cis-regulatory region sequence-specific DNA binding"/>
    <property type="evidence" value="ECO:0007669"/>
    <property type="project" value="TreeGrafter"/>
</dbReference>
<dbReference type="FunFam" id="3.30.160.60:FF:001289">
    <property type="entry name" value="Zinc finger protein 574"/>
    <property type="match status" value="1"/>
</dbReference>
<dbReference type="FunFam" id="3.30.160.60:FF:000097">
    <property type="entry name" value="Zinc finger protein"/>
    <property type="match status" value="1"/>
</dbReference>
<evidence type="ECO:0000256" key="6">
    <source>
        <dbReference type="ARBA" id="ARBA00022771"/>
    </source>
</evidence>
<keyword evidence="11" id="KW-0539">Nucleus</keyword>
<evidence type="ECO:0000256" key="3">
    <source>
        <dbReference type="ARBA" id="ARBA00006991"/>
    </source>
</evidence>
<organism evidence="13">
    <name type="scientific">Cyprideis torosa</name>
    <dbReference type="NCBI Taxonomy" id="163714"/>
    <lineage>
        <taxon>Eukaryota</taxon>
        <taxon>Metazoa</taxon>
        <taxon>Ecdysozoa</taxon>
        <taxon>Arthropoda</taxon>
        <taxon>Crustacea</taxon>
        <taxon>Oligostraca</taxon>
        <taxon>Ostracoda</taxon>
        <taxon>Podocopa</taxon>
        <taxon>Podocopida</taxon>
        <taxon>Cytherocopina</taxon>
        <taxon>Cytheroidea</taxon>
        <taxon>Cytherideidae</taxon>
        <taxon>Cyprideis</taxon>
    </lineage>
</organism>
<evidence type="ECO:0000256" key="9">
    <source>
        <dbReference type="ARBA" id="ARBA00023125"/>
    </source>
</evidence>
<name>A0A7R8ZP12_9CRUS</name>
<comment type="function">
    <text evidence="1">May be involved in transcriptional regulation.</text>
</comment>
<dbReference type="Pfam" id="PF13912">
    <property type="entry name" value="zf-C2H2_6"/>
    <property type="match status" value="1"/>
</dbReference>
<keyword evidence="5" id="KW-0677">Repeat</keyword>
<evidence type="ECO:0000256" key="11">
    <source>
        <dbReference type="ARBA" id="ARBA00023242"/>
    </source>
</evidence>
<comment type="subcellular location">
    <subcellularLocation>
        <location evidence="2">Nucleus</location>
    </subcellularLocation>
</comment>
<sequence length="940" mass="106415">MDASLRNLSMSHHHPSVPPKRESAVTLWLEDLTLTLKGILDDVDNKVLESFSWPSVKDRLVQVLLVYLQEIQGLSQPFPGLSHVKREGDGVFDSLFSRPDPMTPHVVFHTTNAPSCKTNNPSSMMMPPMQTSRSGLMEDLNFSIVPDDLVPFGEPDNSGDRKKPYHQCMYCPFRAVRQVTIKKHEELIHAVGGAGVNDDVVKELEVDDTMSGISNKPNDEVGTKCDTCQIQFSSKSEFKKHLKAPGPCSEQNYEPCTVCGKQFAAGKHMQRHMASHNKQRLPKSKAQCDDCGKILLKASLEIHKRIHTGERPFQCDKCSMSFSQKQILKSHMMIHNQEWPFTCDVCGASFRFRKRLEEHQRIHTGEKPFACHLCGKMFRRKIKLNLHLAIHEGIKPHKCEFCGHAFTQKGDLKRHRQVHLKNDPRLLMNPVPPVPGGGMVPPTALANLIPGCSRAGGAGMPATRSRSQFISEWIQSLVSALQKVLSEFPEEVLESLHKNPGIGESLVESLRSSLKELQENLDPGIGEIIDEERFGLLSKEVSCKGDAIKGSKLSRTTQERECSICEVQFQFPYQLRVHMRSHTGEKPYSCSTCGISFATKGDLGRHERETHLGLKPFYCRLCPFQSARMFKLKRHEKSSHGVQLDTDVAERPEAQPEKPIKCSICSKTFARRVDLQRHLTMWDHSSERRESRKVMAKIPGNKAQKKSRDGRTRAQCDICGKVMLRANLPTHNRLHTGVKPFECPTCGQRFAQKRVLQCHLLTHTKERPHMCEVCGKRFPLKDTLKGHERIHTGERPFECTVCKKRFRRRANLRVHMAIHDGIKPHKCDLCGHCFTQKGDLKRHRSLHSKESAHQCKHCGMSFLKRDGLMVHLEDFHSTTLYSSSGRSGRETERTTAIEGPLSEIDEENTPLGTFYDDLELSRQTYSDVDLVGCNAQDVTP</sequence>
<comment type="similarity">
    <text evidence="3">Belongs to the krueppel C2H2-type zinc-finger protein family.</text>
</comment>
<evidence type="ECO:0000256" key="10">
    <source>
        <dbReference type="ARBA" id="ARBA00023163"/>
    </source>
</evidence>
<dbReference type="FunFam" id="3.30.160.60:FF:001506">
    <property type="entry name" value="Zinc finger protein"/>
    <property type="match status" value="1"/>
</dbReference>
<dbReference type="FunFam" id="3.30.160.60:FF:002343">
    <property type="entry name" value="Zinc finger protein 33A"/>
    <property type="match status" value="2"/>
</dbReference>
<evidence type="ECO:0000256" key="1">
    <source>
        <dbReference type="ARBA" id="ARBA00003767"/>
    </source>
</evidence>
<evidence type="ECO:0000256" key="8">
    <source>
        <dbReference type="ARBA" id="ARBA00023015"/>
    </source>
</evidence>
<dbReference type="FunFam" id="3.30.160.60:FF:001498">
    <property type="entry name" value="Zinc finger protein 404"/>
    <property type="match status" value="1"/>
</dbReference>
<keyword evidence="8" id="KW-0805">Transcription regulation</keyword>
<feature type="region of interest" description="Disordered" evidence="12">
    <location>
        <begin position="684"/>
        <end position="707"/>
    </location>
</feature>
<dbReference type="FunFam" id="3.30.160.60:FF:000512">
    <property type="entry name" value="zinc finger protein 197 isoform X1"/>
    <property type="match status" value="1"/>
</dbReference>
<evidence type="ECO:0000256" key="2">
    <source>
        <dbReference type="ARBA" id="ARBA00004123"/>
    </source>
</evidence>
<dbReference type="SUPFAM" id="SSF57667">
    <property type="entry name" value="beta-beta-alpha zinc fingers"/>
    <property type="match status" value="9"/>
</dbReference>
<dbReference type="PROSITE" id="PS00028">
    <property type="entry name" value="ZINC_FINGER_C2H2_1"/>
    <property type="match status" value="13"/>
</dbReference>
<keyword evidence="7" id="KW-0862">Zinc</keyword>
<evidence type="ECO:0000256" key="12">
    <source>
        <dbReference type="SAM" id="MobiDB-lite"/>
    </source>
</evidence>
<dbReference type="GO" id="GO:0006357">
    <property type="term" value="P:regulation of transcription by RNA polymerase II"/>
    <property type="evidence" value="ECO:0007669"/>
    <property type="project" value="TreeGrafter"/>
</dbReference>
<dbReference type="InterPro" id="IPR036236">
    <property type="entry name" value="Znf_C2H2_sf"/>
</dbReference>
<dbReference type="PANTHER" id="PTHR24404">
    <property type="entry name" value="ZINC FINGER PROTEIN"/>
    <property type="match status" value="1"/>
</dbReference>
<dbReference type="GO" id="GO:0008270">
    <property type="term" value="F:zinc ion binding"/>
    <property type="evidence" value="ECO:0007669"/>
    <property type="project" value="UniProtKB-KW"/>
</dbReference>
<dbReference type="PROSITE" id="PS50157">
    <property type="entry name" value="ZINC_FINGER_C2H2_2"/>
    <property type="match status" value="14"/>
</dbReference>
<evidence type="ECO:0000256" key="5">
    <source>
        <dbReference type="ARBA" id="ARBA00022737"/>
    </source>
</evidence>
<protein>
    <submittedName>
        <fullName evidence="13">Uncharacterized protein</fullName>
    </submittedName>
</protein>
<dbReference type="AlphaFoldDB" id="A0A7R8ZP12"/>
<keyword evidence="9" id="KW-0238">DNA-binding</keyword>
<dbReference type="InterPro" id="IPR013087">
    <property type="entry name" value="Znf_C2H2_type"/>
</dbReference>
<dbReference type="PANTHER" id="PTHR24404:SF106">
    <property type="entry name" value="C2H2-TYPE DOMAIN-CONTAINING PROTEIN"/>
    <property type="match status" value="1"/>
</dbReference>
<evidence type="ECO:0000256" key="7">
    <source>
        <dbReference type="ARBA" id="ARBA00022833"/>
    </source>
</evidence>
<keyword evidence="6" id="KW-0863">Zinc-finger</keyword>
<dbReference type="OrthoDB" id="8117402at2759"/>
<dbReference type="GO" id="GO:0005634">
    <property type="term" value="C:nucleus"/>
    <property type="evidence" value="ECO:0007669"/>
    <property type="project" value="UniProtKB-SubCell"/>
</dbReference>
<feature type="compositionally biased region" description="Basic and acidic residues" evidence="12">
    <location>
        <begin position="684"/>
        <end position="693"/>
    </location>
</feature>
<gene>
    <name evidence="13" type="ORF">CTOB1V02_LOCUS4296</name>
</gene>
<dbReference type="SMART" id="SM00355">
    <property type="entry name" value="ZnF_C2H2"/>
    <property type="match status" value="18"/>
</dbReference>
<evidence type="ECO:0000256" key="4">
    <source>
        <dbReference type="ARBA" id="ARBA00022723"/>
    </source>
</evidence>
<keyword evidence="4" id="KW-0479">Metal-binding</keyword>
<dbReference type="InterPro" id="IPR050589">
    <property type="entry name" value="Ikaros_C2H2-ZF"/>
</dbReference>
<dbReference type="GO" id="GO:0003700">
    <property type="term" value="F:DNA-binding transcription factor activity"/>
    <property type="evidence" value="ECO:0007669"/>
    <property type="project" value="TreeGrafter"/>
</dbReference>
<evidence type="ECO:0000313" key="13">
    <source>
        <dbReference type="EMBL" id="CAD7226377.1"/>
    </source>
</evidence>
<dbReference type="EMBL" id="OB660814">
    <property type="protein sequence ID" value="CAD7226377.1"/>
    <property type="molecule type" value="Genomic_DNA"/>
</dbReference>